<evidence type="ECO:0000259" key="6">
    <source>
        <dbReference type="Pfam" id="PF01011"/>
    </source>
</evidence>
<keyword evidence="5" id="KW-0472">Membrane</keyword>
<evidence type="ECO:0000313" key="7">
    <source>
        <dbReference type="EMBL" id="MXP42043.1"/>
    </source>
</evidence>
<dbReference type="AlphaFoldDB" id="A0A6I4UWV9"/>
<comment type="caution">
    <text evidence="7">The sequence shown here is derived from an EMBL/GenBank/DDBJ whole genome shotgun (WGS) entry which is preliminary data.</text>
</comment>
<dbReference type="Gene3D" id="1.10.760.10">
    <property type="entry name" value="Cytochrome c-like domain"/>
    <property type="match status" value="1"/>
</dbReference>
<dbReference type="Pfam" id="PF01011">
    <property type="entry name" value="PQQ"/>
    <property type="match status" value="2"/>
</dbReference>
<keyword evidence="4" id="KW-0560">Oxidoreductase</keyword>
<dbReference type="RefSeq" id="WP_160746897.1">
    <property type="nucleotide sequence ID" value="NZ_WTYK01000005.1"/>
</dbReference>
<evidence type="ECO:0000256" key="5">
    <source>
        <dbReference type="SAM" id="Phobius"/>
    </source>
</evidence>
<dbReference type="InterPro" id="IPR011047">
    <property type="entry name" value="Quinoprotein_ADH-like_sf"/>
</dbReference>
<keyword evidence="5" id="KW-0812">Transmembrane</keyword>
<proteinExistence type="inferred from homology"/>
<dbReference type="SMART" id="SM00564">
    <property type="entry name" value="PQQ"/>
    <property type="match status" value="5"/>
</dbReference>
<gene>
    <name evidence="7" type="ORF">GRI75_10365</name>
</gene>
<organism evidence="7 8">
    <name type="scientific">Croceibacterium soli</name>
    <dbReference type="NCBI Taxonomy" id="1739690"/>
    <lineage>
        <taxon>Bacteria</taxon>
        <taxon>Pseudomonadati</taxon>
        <taxon>Pseudomonadota</taxon>
        <taxon>Alphaproteobacteria</taxon>
        <taxon>Sphingomonadales</taxon>
        <taxon>Erythrobacteraceae</taxon>
        <taxon>Croceibacterium</taxon>
    </lineage>
</organism>
<feature type="transmembrane region" description="Helical" evidence="5">
    <location>
        <begin position="37"/>
        <end position="56"/>
    </location>
</feature>
<evidence type="ECO:0000256" key="4">
    <source>
        <dbReference type="ARBA" id="ARBA00023002"/>
    </source>
</evidence>
<keyword evidence="3" id="KW-0732">Signal</keyword>
<evidence type="ECO:0000256" key="2">
    <source>
        <dbReference type="ARBA" id="ARBA00008156"/>
    </source>
</evidence>
<feature type="domain" description="Pyrrolo-quinoline quinone repeat" evidence="6">
    <location>
        <begin position="476"/>
        <end position="545"/>
    </location>
</feature>
<dbReference type="Proteomes" id="UP000469159">
    <property type="component" value="Unassembled WGS sequence"/>
</dbReference>
<name>A0A6I4UWV9_9SPHN</name>
<dbReference type="PANTHER" id="PTHR32303">
    <property type="entry name" value="QUINOPROTEIN ALCOHOL DEHYDROGENASE (CYTOCHROME C)"/>
    <property type="match status" value="1"/>
</dbReference>
<comment type="similarity">
    <text evidence="2">Belongs to the bacterial PQQ dehydrogenase family.</text>
</comment>
<keyword evidence="5" id="KW-1133">Transmembrane helix</keyword>
<dbReference type="InterPro" id="IPR002372">
    <property type="entry name" value="PQQ_rpt_dom"/>
</dbReference>
<dbReference type="SUPFAM" id="SSF50998">
    <property type="entry name" value="Quinoprotein alcohol dehydrogenase-like"/>
    <property type="match status" value="1"/>
</dbReference>
<protein>
    <submittedName>
        <fullName evidence="7">PQQ-binding-like beta-propeller repeat protein</fullName>
    </submittedName>
</protein>
<dbReference type="InterPro" id="IPR018391">
    <property type="entry name" value="PQQ_b-propeller_rpt"/>
</dbReference>
<dbReference type="EMBL" id="WTYK01000005">
    <property type="protein sequence ID" value="MXP42043.1"/>
    <property type="molecule type" value="Genomic_DNA"/>
</dbReference>
<reference evidence="7 8" key="1">
    <citation type="submission" date="2019-12" db="EMBL/GenBank/DDBJ databases">
        <title>Genomic-based taxomic classification of the family Erythrobacteraceae.</title>
        <authorList>
            <person name="Xu L."/>
        </authorList>
    </citation>
    <scope>NUCLEOTIDE SEQUENCE [LARGE SCALE GENOMIC DNA]</scope>
    <source>
        <strain evidence="7 8">MCCC 1K02066</strain>
    </source>
</reference>
<accession>A0A6I4UWV9</accession>
<dbReference type="GO" id="GO:0020037">
    <property type="term" value="F:heme binding"/>
    <property type="evidence" value="ECO:0007669"/>
    <property type="project" value="InterPro"/>
</dbReference>
<dbReference type="SUPFAM" id="SSF46626">
    <property type="entry name" value="Cytochrome c"/>
    <property type="match status" value="1"/>
</dbReference>
<comment type="cofactor">
    <cofactor evidence="1">
        <name>pyrroloquinoline quinone</name>
        <dbReference type="ChEBI" id="CHEBI:58442"/>
    </cofactor>
</comment>
<keyword evidence="8" id="KW-1185">Reference proteome</keyword>
<dbReference type="OrthoDB" id="9794322at2"/>
<dbReference type="GO" id="GO:0009055">
    <property type="term" value="F:electron transfer activity"/>
    <property type="evidence" value="ECO:0007669"/>
    <property type="project" value="InterPro"/>
</dbReference>
<evidence type="ECO:0000256" key="3">
    <source>
        <dbReference type="ARBA" id="ARBA00022729"/>
    </source>
</evidence>
<sequence length="724" mass="77263">MAKKPNQSGTGSSIERDTLQHVTAAQGPLRRLRGRPILSGLVLGALAAGLALPAVGQNAGVPGKVSAGAVDAARVLAEATRGDNWLVNGRDFGSSHFSPLRDITDQNIENIGLAWSADIDSAVGMATEPIVVDGIIYVTGSLNRVFAIDATSGRQLWKYDPKIRLDQGMMGSYTARIPRGVAVWEGKVFLGTGDCRMIAIDAQSGEQLWDKAVCDPNQTGITGAPRVGGGKVYIGYFGSDTGTRGAIVALDANSGDLAWRFWNTPGNPAEGFESKAHEMAAKTWAGDEWWKGGGGAAWESIVYDESTGLLIYSTAGPSTGLGGVIETSGDRLFSSAVVALNADTGEYAWHYQPGTVLPENPPTEVFHVIVTDLMIEGAKRRVVMTMPRWGGFFVIDAKNGELISWKSLADRPAEQKGPPTSDGHMRNMVGKNWWPMSYSSLTGLVYVPVYESSSNSHQHGLAAGGIGQLIAWDPVKQAAKWSVAQRLPINGGVLSTAGNLVFQGEATGEFAAYEAGTGRKLWSIDTGSAIQGVPVTYRVKGEQYILIPVGLGSGTLLFDGASGLSTLKSRYGPSRLLAFKLGAKAPFPYPEVVVPRVPEPPVQRASAEMIKQGGEVMTKFTCWGCHGGFELDGVGAWVKNGAVPDLRYMPKYAHDLFLGIVMGGSRRQQGMPGFADGHVNWPIADQMTVGEARALHAFLIDLQWKAYREDQKRLAGEQSSTGTH</sequence>
<dbReference type="InterPro" id="IPR036909">
    <property type="entry name" value="Cyt_c-like_dom_sf"/>
</dbReference>
<evidence type="ECO:0000313" key="8">
    <source>
        <dbReference type="Proteomes" id="UP000469159"/>
    </source>
</evidence>
<dbReference type="Gene3D" id="2.140.10.10">
    <property type="entry name" value="Quinoprotein alcohol dehydrogenase-like superfamily"/>
    <property type="match status" value="1"/>
</dbReference>
<dbReference type="PANTHER" id="PTHR32303:SF20">
    <property type="entry name" value="QUINOPROTEIN ETHANOL DEHYDROGENASE"/>
    <property type="match status" value="1"/>
</dbReference>
<feature type="domain" description="Pyrrolo-quinoline quinone repeat" evidence="6">
    <location>
        <begin position="85"/>
        <end position="403"/>
    </location>
</feature>
<evidence type="ECO:0000256" key="1">
    <source>
        <dbReference type="ARBA" id="ARBA00001931"/>
    </source>
</evidence>
<dbReference type="GO" id="GO:0016491">
    <property type="term" value="F:oxidoreductase activity"/>
    <property type="evidence" value="ECO:0007669"/>
    <property type="project" value="UniProtKB-KW"/>
</dbReference>